<feature type="transmembrane region" description="Helical" evidence="6">
    <location>
        <begin position="448"/>
        <end position="469"/>
    </location>
</feature>
<dbReference type="AlphaFoldDB" id="A0A3R7QFM2"/>
<evidence type="ECO:0000259" key="7">
    <source>
        <dbReference type="PROSITE" id="PS50850"/>
    </source>
</evidence>
<evidence type="ECO:0000256" key="3">
    <source>
        <dbReference type="ARBA" id="ARBA00022989"/>
    </source>
</evidence>
<dbReference type="PROSITE" id="PS50850">
    <property type="entry name" value="MFS"/>
    <property type="match status" value="1"/>
</dbReference>
<dbReference type="InterPro" id="IPR005828">
    <property type="entry name" value="MFS_sugar_transport-like"/>
</dbReference>
<dbReference type="PROSITE" id="PS00216">
    <property type="entry name" value="SUGAR_TRANSPORT_1"/>
    <property type="match status" value="1"/>
</dbReference>
<dbReference type="EMBL" id="QCYY01001542">
    <property type="protein sequence ID" value="ROT77293.1"/>
    <property type="molecule type" value="Genomic_DNA"/>
</dbReference>
<keyword evidence="3 6" id="KW-1133">Transmembrane helix</keyword>
<evidence type="ECO:0000256" key="2">
    <source>
        <dbReference type="ARBA" id="ARBA00022692"/>
    </source>
</evidence>
<reference evidence="8 9" key="1">
    <citation type="submission" date="2018-04" db="EMBL/GenBank/DDBJ databases">
        <authorList>
            <person name="Zhang X."/>
            <person name="Yuan J."/>
            <person name="Li F."/>
            <person name="Xiang J."/>
        </authorList>
    </citation>
    <scope>NUCLEOTIDE SEQUENCE [LARGE SCALE GENOMIC DNA]</scope>
    <source>
        <tissue evidence="8">Muscle</tissue>
    </source>
</reference>
<dbReference type="Proteomes" id="UP000283509">
    <property type="component" value="Unassembled WGS sequence"/>
</dbReference>
<comment type="caution">
    <text evidence="8">The sequence shown here is derived from an EMBL/GenBank/DDBJ whole genome shotgun (WGS) entry which is preliminary data.</text>
</comment>
<accession>A0A3R7QFM2</accession>
<feature type="compositionally biased region" description="Basic and acidic residues" evidence="5">
    <location>
        <begin position="1"/>
        <end position="18"/>
    </location>
</feature>
<feature type="region of interest" description="Disordered" evidence="5">
    <location>
        <begin position="1"/>
        <end position="41"/>
    </location>
</feature>
<feature type="domain" description="Major facilitator superfamily (MFS) profile" evidence="7">
    <location>
        <begin position="144"/>
        <end position="590"/>
    </location>
</feature>
<feature type="compositionally biased region" description="Basic and acidic residues" evidence="5">
    <location>
        <begin position="25"/>
        <end position="41"/>
    </location>
</feature>
<comment type="subcellular location">
    <subcellularLocation>
        <location evidence="1">Membrane</location>
        <topology evidence="1">Multi-pass membrane protein</topology>
    </subcellularLocation>
</comment>
<name>A0A3R7QFM2_PENVA</name>
<feature type="transmembrane region" description="Helical" evidence="6">
    <location>
        <begin position="301"/>
        <end position="319"/>
    </location>
</feature>
<feature type="transmembrane region" description="Helical" evidence="6">
    <location>
        <begin position="476"/>
        <end position="495"/>
    </location>
</feature>
<proteinExistence type="predicted"/>
<feature type="transmembrane region" description="Helical" evidence="6">
    <location>
        <begin position="215"/>
        <end position="233"/>
    </location>
</feature>
<dbReference type="PANTHER" id="PTHR24064">
    <property type="entry name" value="SOLUTE CARRIER FAMILY 22 MEMBER"/>
    <property type="match status" value="1"/>
</dbReference>
<protein>
    <submittedName>
        <fullName evidence="8">Putative organic cation transporter protein</fullName>
    </submittedName>
</protein>
<feature type="transmembrane region" description="Helical" evidence="6">
    <location>
        <begin position="419"/>
        <end position="436"/>
    </location>
</feature>
<dbReference type="InterPro" id="IPR020846">
    <property type="entry name" value="MFS_dom"/>
</dbReference>
<dbReference type="OrthoDB" id="3936150at2759"/>
<evidence type="ECO:0000256" key="4">
    <source>
        <dbReference type="ARBA" id="ARBA00023136"/>
    </source>
</evidence>
<feature type="compositionally biased region" description="Basic and acidic residues" evidence="5">
    <location>
        <begin position="364"/>
        <end position="373"/>
    </location>
</feature>
<evidence type="ECO:0000256" key="1">
    <source>
        <dbReference type="ARBA" id="ARBA00004141"/>
    </source>
</evidence>
<keyword evidence="9" id="KW-1185">Reference proteome</keyword>
<dbReference type="CDD" id="cd17317">
    <property type="entry name" value="MFS_SLC22"/>
    <property type="match status" value="1"/>
</dbReference>
<feature type="transmembrane region" description="Helical" evidence="6">
    <location>
        <begin position="183"/>
        <end position="203"/>
    </location>
</feature>
<evidence type="ECO:0000256" key="6">
    <source>
        <dbReference type="SAM" id="Phobius"/>
    </source>
</evidence>
<reference evidence="8 9" key="2">
    <citation type="submission" date="2019-01" db="EMBL/GenBank/DDBJ databases">
        <title>The decoding of complex shrimp genome reveals the adaptation for benthos swimmer, frequently molting mechanism and breeding impact on genome.</title>
        <authorList>
            <person name="Sun Y."/>
            <person name="Gao Y."/>
            <person name="Yu Y."/>
        </authorList>
    </citation>
    <scope>NUCLEOTIDE SEQUENCE [LARGE SCALE GENOMIC DNA]</scope>
    <source>
        <tissue evidence="8">Muscle</tissue>
    </source>
</reference>
<feature type="transmembrane region" description="Helical" evidence="6">
    <location>
        <begin position="562"/>
        <end position="585"/>
    </location>
</feature>
<dbReference type="GO" id="GO:0022857">
    <property type="term" value="F:transmembrane transporter activity"/>
    <property type="evidence" value="ECO:0007669"/>
    <property type="project" value="InterPro"/>
</dbReference>
<dbReference type="Pfam" id="PF00083">
    <property type="entry name" value="Sugar_tr"/>
    <property type="match status" value="1"/>
</dbReference>
<organism evidence="8 9">
    <name type="scientific">Penaeus vannamei</name>
    <name type="common">Whiteleg shrimp</name>
    <name type="synonym">Litopenaeus vannamei</name>
    <dbReference type="NCBI Taxonomy" id="6689"/>
    <lineage>
        <taxon>Eukaryota</taxon>
        <taxon>Metazoa</taxon>
        <taxon>Ecdysozoa</taxon>
        <taxon>Arthropoda</taxon>
        <taxon>Crustacea</taxon>
        <taxon>Multicrustacea</taxon>
        <taxon>Malacostraca</taxon>
        <taxon>Eumalacostraca</taxon>
        <taxon>Eucarida</taxon>
        <taxon>Decapoda</taxon>
        <taxon>Dendrobranchiata</taxon>
        <taxon>Penaeoidea</taxon>
        <taxon>Penaeidae</taxon>
        <taxon>Penaeus</taxon>
    </lineage>
</organism>
<evidence type="ECO:0000313" key="9">
    <source>
        <dbReference type="Proteomes" id="UP000283509"/>
    </source>
</evidence>
<evidence type="ECO:0000256" key="5">
    <source>
        <dbReference type="SAM" id="MobiDB-lite"/>
    </source>
</evidence>
<keyword evidence="2 6" id="KW-0812">Transmembrane</keyword>
<keyword evidence="4 6" id="KW-0472">Membrane</keyword>
<feature type="region of interest" description="Disordered" evidence="5">
    <location>
        <begin position="364"/>
        <end position="390"/>
    </location>
</feature>
<gene>
    <name evidence="8" type="ORF">C7M84_004075</name>
</gene>
<dbReference type="Gene3D" id="1.20.1250.20">
    <property type="entry name" value="MFS general substrate transporter like domains"/>
    <property type="match status" value="1"/>
</dbReference>
<dbReference type="InterPro" id="IPR005829">
    <property type="entry name" value="Sugar_transporter_CS"/>
</dbReference>
<sequence>MAKDPTKAIPDHSARSSDLELSVSRPDEADPEKTKQERHNGGDFDEALELCGSWGLWQKLVFFITDFSQVFCAIHAVSSAFLSATPEHWCRVPGVNAETTEQVSLLKNISIPWDEEEGFSKCTYYDHNYTALASHLSGDSWQPEDLEEHLSNKTKTCSSWIFDDSVFQSTLVSEFNLVCGRRWMMATVQASYMSGLLVGSLVMGQLSDRFGRRTMTLYCAVAATAAGICASFVNTYTFFLVMRFVIAFLCAGLMVITFVLVSEVVSPSARTLTGMLYAFFFGSGIAILPGIAYFIRSWRNLELTIGIMSAALMSYYWLLPESPRWLASKGRTREALKIMKSIAKTNGRTLPSDEHMLALISRGREQGQPKPEESDNAANQSGEGGADEGEKASRWFSGLTAMAKSQFTLIRTPVMRRRSLISFLEWFVGASVYYGLIFSGSNIKADPFLMIFVSGVVELPSTVIFIFILDRFGRRPTMCGLFLVCGACCLLILAVPQDKIYINFFLVNLGKFFDTAVFQQCYIYTSELMPTSVRNIAVGTSSMFARIGCVLTPYVIELLGDVHYAFPSTLFGILAVLAGLLTLLLPETNKKPLPETVDEVEAMGK</sequence>
<feature type="transmembrane region" description="Helical" evidence="6">
    <location>
        <begin position="239"/>
        <end position="262"/>
    </location>
</feature>
<evidence type="ECO:0000313" key="8">
    <source>
        <dbReference type="EMBL" id="ROT77293.1"/>
    </source>
</evidence>
<feature type="transmembrane region" description="Helical" evidence="6">
    <location>
        <begin position="274"/>
        <end position="295"/>
    </location>
</feature>
<dbReference type="SUPFAM" id="SSF103473">
    <property type="entry name" value="MFS general substrate transporter"/>
    <property type="match status" value="1"/>
</dbReference>
<dbReference type="InterPro" id="IPR036259">
    <property type="entry name" value="MFS_trans_sf"/>
</dbReference>
<dbReference type="GO" id="GO:0016020">
    <property type="term" value="C:membrane"/>
    <property type="evidence" value="ECO:0007669"/>
    <property type="project" value="UniProtKB-SubCell"/>
</dbReference>